<accession>A0A6I6E8P2</accession>
<reference evidence="2 3" key="1">
    <citation type="submission" date="2018-09" db="EMBL/GenBank/DDBJ databases">
        <title>Whole genome sequencing of Microbacterium oryzae strain MB-10T.</title>
        <authorList>
            <person name="Das S.K."/>
        </authorList>
    </citation>
    <scope>NUCLEOTIDE SEQUENCE [LARGE SCALE GENOMIC DNA]</scope>
    <source>
        <strain evidence="2 3">MB-10</strain>
    </source>
</reference>
<protein>
    <submittedName>
        <fullName evidence="2">Uncharacterized protein</fullName>
    </submittedName>
</protein>
<organism evidence="2 3">
    <name type="scientific">Microbacterium oryzae</name>
    <dbReference type="NCBI Taxonomy" id="743009"/>
    <lineage>
        <taxon>Bacteria</taxon>
        <taxon>Bacillati</taxon>
        <taxon>Actinomycetota</taxon>
        <taxon>Actinomycetes</taxon>
        <taxon>Micrococcales</taxon>
        <taxon>Microbacteriaceae</taxon>
        <taxon>Microbacterium</taxon>
    </lineage>
</organism>
<dbReference type="AlphaFoldDB" id="A0A6I6E8P2"/>
<proteinExistence type="predicted"/>
<keyword evidence="1" id="KW-1133">Transmembrane helix</keyword>
<name>A0A6I6E8P2_9MICO</name>
<keyword evidence="1" id="KW-0812">Transmembrane</keyword>
<dbReference type="EMBL" id="CP032550">
    <property type="protein sequence ID" value="QGU27568.1"/>
    <property type="molecule type" value="Genomic_DNA"/>
</dbReference>
<dbReference type="Proteomes" id="UP000422989">
    <property type="component" value="Chromosome"/>
</dbReference>
<evidence type="ECO:0000313" key="3">
    <source>
        <dbReference type="Proteomes" id="UP000422989"/>
    </source>
</evidence>
<dbReference type="RefSeq" id="WP_156242062.1">
    <property type="nucleotide sequence ID" value="NZ_BAAAZL010000004.1"/>
</dbReference>
<keyword evidence="3" id="KW-1185">Reference proteome</keyword>
<dbReference type="KEGG" id="moj:D7D94_07740"/>
<feature type="transmembrane region" description="Helical" evidence="1">
    <location>
        <begin position="26"/>
        <end position="48"/>
    </location>
</feature>
<feature type="transmembrane region" description="Helical" evidence="1">
    <location>
        <begin position="60"/>
        <end position="82"/>
    </location>
</feature>
<keyword evidence="1" id="KW-0472">Membrane</keyword>
<evidence type="ECO:0000256" key="1">
    <source>
        <dbReference type="SAM" id="Phobius"/>
    </source>
</evidence>
<sequence>MVAVVFVLSFVASVSPLGWLDVKAGIFGTPFLSMAVSVALIWSAIVLLDRLFVALPALSHAVAPTLASLASVAIVVVLTHTAVLRVLRAPTENAAWWIFPAALVGTWALALILQRSPLAPWFLGQDQKKAADKPRDVVDVKPTDLEAQLTLLRSTADDLASRTRSLRFPHGAKSANEEAAQLDSDWAAYRDRVEAFRTRYLGR</sequence>
<gene>
    <name evidence="2" type="ORF">D7D94_07740</name>
</gene>
<feature type="transmembrane region" description="Helical" evidence="1">
    <location>
        <begin position="94"/>
        <end position="113"/>
    </location>
</feature>
<evidence type="ECO:0000313" key="2">
    <source>
        <dbReference type="EMBL" id="QGU27568.1"/>
    </source>
</evidence>